<keyword evidence="8" id="KW-0324">Glycolysis</keyword>
<evidence type="ECO:0000313" key="10">
    <source>
        <dbReference type="EMBL" id="EGV99638.1"/>
    </source>
</evidence>
<organism evidence="10 11">
    <name type="scientific">Cricetulus griseus</name>
    <name type="common">Chinese hamster</name>
    <name type="synonym">Cricetulus barabensis griseus</name>
    <dbReference type="NCBI Taxonomy" id="10029"/>
    <lineage>
        <taxon>Eukaryota</taxon>
        <taxon>Metazoa</taxon>
        <taxon>Chordata</taxon>
        <taxon>Craniata</taxon>
        <taxon>Vertebrata</taxon>
        <taxon>Euteleostomi</taxon>
        <taxon>Mammalia</taxon>
        <taxon>Eutheria</taxon>
        <taxon>Euarchontoglires</taxon>
        <taxon>Glires</taxon>
        <taxon>Rodentia</taxon>
        <taxon>Myomorpha</taxon>
        <taxon>Muroidea</taxon>
        <taxon>Cricetidae</taxon>
        <taxon>Cricetinae</taxon>
        <taxon>Cricetulus</taxon>
    </lineage>
</organism>
<evidence type="ECO:0000256" key="9">
    <source>
        <dbReference type="ARBA" id="ARBA00047698"/>
    </source>
</evidence>
<comment type="subcellular location">
    <subcellularLocation>
        <location evidence="1">Cytoplasm</location>
    </subcellularLocation>
</comment>
<dbReference type="InterPro" id="IPR020831">
    <property type="entry name" value="GlycerAld/Erythrose_P_DH"/>
</dbReference>
<proteinExistence type="inferred from homology"/>
<evidence type="ECO:0000256" key="8">
    <source>
        <dbReference type="ARBA" id="ARBA00023152"/>
    </source>
</evidence>
<dbReference type="FunFam" id="3.40.50.720:FF:000636">
    <property type="entry name" value="Glyceraldehyde-3-phosphate dehydrogenase 2, cytosolic"/>
    <property type="match status" value="1"/>
</dbReference>
<protein>
    <recommendedName>
        <fullName evidence="4">glyceraldehyde-3-phosphate dehydrogenase (phosphorylating)</fullName>
        <ecNumber evidence="4">1.2.1.12</ecNumber>
    </recommendedName>
</protein>
<dbReference type="GO" id="GO:0005829">
    <property type="term" value="C:cytosol"/>
    <property type="evidence" value="ECO:0007669"/>
    <property type="project" value="TreeGrafter"/>
</dbReference>
<keyword evidence="7" id="KW-0520">NAD</keyword>
<dbReference type="EMBL" id="JH000159">
    <property type="protein sequence ID" value="EGV99638.1"/>
    <property type="molecule type" value="Genomic_DNA"/>
</dbReference>
<comment type="catalytic activity">
    <reaction evidence="9">
        <text>D-glyceraldehyde 3-phosphate + phosphate + NAD(+) = (2R)-3-phospho-glyceroyl phosphate + NADH + H(+)</text>
        <dbReference type="Rhea" id="RHEA:10300"/>
        <dbReference type="ChEBI" id="CHEBI:15378"/>
        <dbReference type="ChEBI" id="CHEBI:43474"/>
        <dbReference type="ChEBI" id="CHEBI:57540"/>
        <dbReference type="ChEBI" id="CHEBI:57604"/>
        <dbReference type="ChEBI" id="CHEBI:57945"/>
        <dbReference type="ChEBI" id="CHEBI:59776"/>
        <dbReference type="EC" id="1.2.1.12"/>
    </reaction>
</comment>
<reference evidence="11" key="1">
    <citation type="journal article" date="2011" name="Nat. Biotechnol.">
        <title>The genomic sequence of the Chinese hamster ovary (CHO)-K1 cell line.</title>
        <authorList>
            <person name="Xu X."/>
            <person name="Nagarajan H."/>
            <person name="Lewis N.E."/>
            <person name="Pan S."/>
            <person name="Cai Z."/>
            <person name="Liu X."/>
            <person name="Chen W."/>
            <person name="Xie M."/>
            <person name="Wang W."/>
            <person name="Hammond S."/>
            <person name="Andersen M.R."/>
            <person name="Neff N."/>
            <person name="Passarelli B."/>
            <person name="Koh W."/>
            <person name="Fan H.C."/>
            <person name="Wang J."/>
            <person name="Gui Y."/>
            <person name="Lee K.H."/>
            <person name="Betenbaugh M.J."/>
            <person name="Quake S.R."/>
            <person name="Famili I."/>
            <person name="Palsson B.O."/>
            <person name="Wang J."/>
        </authorList>
    </citation>
    <scope>NUCLEOTIDE SEQUENCE [LARGE SCALE GENOMIC DNA]</scope>
    <source>
        <strain evidence="11">CHO K1 cell line</strain>
    </source>
</reference>
<evidence type="ECO:0000256" key="1">
    <source>
        <dbReference type="ARBA" id="ARBA00004496"/>
    </source>
</evidence>
<gene>
    <name evidence="10" type="ORF">I79_005550</name>
</gene>
<dbReference type="Gene3D" id="3.40.50.720">
    <property type="entry name" value="NAD(P)-binding Rossmann-like Domain"/>
    <property type="match status" value="2"/>
</dbReference>
<dbReference type="STRING" id="10029.G3H5G9"/>
<comment type="pathway">
    <text evidence="2">Carbohydrate degradation; glycolysis; pyruvate from D-glyceraldehyde 3-phosphate: step 1/5.</text>
</comment>
<evidence type="ECO:0000256" key="2">
    <source>
        <dbReference type="ARBA" id="ARBA00004869"/>
    </source>
</evidence>
<name>G3H5G9_CRIGR</name>
<dbReference type="AlphaFoldDB" id="G3H5G9"/>
<dbReference type="SUPFAM" id="SSF51735">
    <property type="entry name" value="NAD(P)-binding Rossmann-fold domains"/>
    <property type="match status" value="1"/>
</dbReference>
<dbReference type="EC" id="1.2.1.12" evidence="4"/>
<dbReference type="InParanoid" id="G3H5G9"/>
<sequence>MVYMFQYDSAHGKFKGTVKAKNGKLVINLISWYDNEFSYSNRVVDLMAYMASKE</sequence>
<keyword evidence="5" id="KW-0963">Cytoplasm</keyword>
<dbReference type="GO" id="GO:0004365">
    <property type="term" value="F:glyceraldehyde-3-phosphate dehydrogenase (NAD+) (phosphorylating) activity"/>
    <property type="evidence" value="ECO:0007669"/>
    <property type="project" value="UniProtKB-EC"/>
</dbReference>
<accession>G3H5G9</accession>
<comment type="similarity">
    <text evidence="3">Belongs to the glyceraldehyde-3-phosphate dehydrogenase family.</text>
</comment>
<dbReference type="PANTHER" id="PTHR10836">
    <property type="entry name" value="GLYCERALDEHYDE 3-PHOSPHATE DEHYDROGENASE"/>
    <property type="match status" value="1"/>
</dbReference>
<dbReference type="Proteomes" id="UP000001075">
    <property type="component" value="Unassembled WGS sequence"/>
</dbReference>
<dbReference type="InterPro" id="IPR036291">
    <property type="entry name" value="NAD(P)-bd_dom_sf"/>
</dbReference>
<dbReference type="Gene3D" id="3.30.360.10">
    <property type="entry name" value="Dihydrodipicolinate Reductase, domain 2"/>
    <property type="match status" value="1"/>
</dbReference>
<evidence type="ECO:0000256" key="6">
    <source>
        <dbReference type="ARBA" id="ARBA00023002"/>
    </source>
</evidence>
<dbReference type="PANTHER" id="PTHR10836:SF111">
    <property type="entry name" value="GLYCERALDEHYDE-3-PHOSPHATE DEHYDROGENASE"/>
    <property type="match status" value="1"/>
</dbReference>
<evidence type="ECO:0000256" key="3">
    <source>
        <dbReference type="ARBA" id="ARBA00007406"/>
    </source>
</evidence>
<dbReference type="GO" id="GO:0006096">
    <property type="term" value="P:glycolytic process"/>
    <property type="evidence" value="ECO:0007669"/>
    <property type="project" value="UniProtKB-KW"/>
</dbReference>
<evidence type="ECO:0000313" key="11">
    <source>
        <dbReference type="Proteomes" id="UP000001075"/>
    </source>
</evidence>
<evidence type="ECO:0000256" key="7">
    <source>
        <dbReference type="ARBA" id="ARBA00023027"/>
    </source>
</evidence>
<evidence type="ECO:0000256" key="5">
    <source>
        <dbReference type="ARBA" id="ARBA00022490"/>
    </source>
</evidence>
<keyword evidence="6" id="KW-0560">Oxidoreductase</keyword>
<evidence type="ECO:0000256" key="4">
    <source>
        <dbReference type="ARBA" id="ARBA00013119"/>
    </source>
</evidence>